<feature type="domain" description="HTH luxR-type" evidence="4">
    <location>
        <begin position="146"/>
        <end position="211"/>
    </location>
</feature>
<dbReference type="GO" id="GO:0000160">
    <property type="term" value="P:phosphorelay signal transduction system"/>
    <property type="evidence" value="ECO:0007669"/>
    <property type="project" value="InterPro"/>
</dbReference>
<dbReference type="InterPro" id="IPR051015">
    <property type="entry name" value="EvgA-like"/>
</dbReference>
<dbReference type="InterPro" id="IPR016032">
    <property type="entry name" value="Sig_transdc_resp-reg_C-effctor"/>
</dbReference>
<comment type="caution">
    <text evidence="6">The sequence shown here is derived from an EMBL/GenBank/DDBJ whole genome shotgun (WGS) entry which is preliminary data.</text>
</comment>
<protein>
    <recommendedName>
        <fullName evidence="8">DNA-binding response regulator</fullName>
    </recommendedName>
</protein>
<evidence type="ECO:0000259" key="5">
    <source>
        <dbReference type="PROSITE" id="PS50110"/>
    </source>
</evidence>
<dbReference type="GO" id="GO:0003677">
    <property type="term" value="F:DNA binding"/>
    <property type="evidence" value="ECO:0007669"/>
    <property type="project" value="UniProtKB-KW"/>
</dbReference>
<name>A0A2A6RFI6_9CHLR</name>
<gene>
    <name evidence="6" type="ORF">CJ255_17335</name>
</gene>
<keyword evidence="7" id="KW-1185">Reference proteome</keyword>
<dbReference type="PROSITE" id="PS50110">
    <property type="entry name" value="RESPONSE_REGULATORY"/>
    <property type="match status" value="1"/>
</dbReference>
<evidence type="ECO:0000313" key="7">
    <source>
        <dbReference type="Proteomes" id="UP000220527"/>
    </source>
</evidence>
<dbReference type="SUPFAM" id="SSF46894">
    <property type="entry name" value="C-terminal effector domain of the bipartite response regulators"/>
    <property type="match status" value="1"/>
</dbReference>
<dbReference type="PRINTS" id="PR00038">
    <property type="entry name" value="HTHLUXR"/>
</dbReference>
<dbReference type="PROSITE" id="PS50043">
    <property type="entry name" value="HTH_LUXR_2"/>
    <property type="match status" value="1"/>
</dbReference>
<dbReference type="InterPro" id="IPR000792">
    <property type="entry name" value="Tscrpt_reg_LuxR_C"/>
</dbReference>
<dbReference type="PANTHER" id="PTHR45566">
    <property type="entry name" value="HTH-TYPE TRANSCRIPTIONAL REGULATOR YHJB-RELATED"/>
    <property type="match status" value="1"/>
</dbReference>
<accession>A0A2A6RFI6</accession>
<dbReference type="CDD" id="cd06170">
    <property type="entry name" value="LuxR_C_like"/>
    <property type="match status" value="1"/>
</dbReference>
<dbReference type="Gene3D" id="3.40.50.2300">
    <property type="match status" value="1"/>
</dbReference>
<dbReference type="SUPFAM" id="SSF52172">
    <property type="entry name" value="CheY-like"/>
    <property type="match status" value="1"/>
</dbReference>
<dbReference type="PANTHER" id="PTHR45566:SF2">
    <property type="entry name" value="NARL SUBFAMILY"/>
    <property type="match status" value="1"/>
</dbReference>
<dbReference type="InterPro" id="IPR058245">
    <property type="entry name" value="NreC/VraR/RcsB-like_REC"/>
</dbReference>
<dbReference type="Pfam" id="PF00072">
    <property type="entry name" value="Response_reg"/>
    <property type="match status" value="1"/>
</dbReference>
<evidence type="ECO:0000256" key="1">
    <source>
        <dbReference type="ARBA" id="ARBA00022553"/>
    </source>
</evidence>
<comment type="caution">
    <text evidence="3">Lacks conserved residue(s) required for the propagation of feature annotation.</text>
</comment>
<reference evidence="7" key="1">
    <citation type="submission" date="2017-08" db="EMBL/GenBank/DDBJ databases">
        <authorList>
            <person name="Grouzdev D.S."/>
            <person name="Gaisin V.A."/>
            <person name="Rysina M.S."/>
            <person name="Gorlenko V.M."/>
        </authorList>
    </citation>
    <scope>NUCLEOTIDE SEQUENCE [LARGE SCALE GENOMIC DNA]</scope>
    <source>
        <strain evidence="7">Kir15-3F</strain>
    </source>
</reference>
<dbReference type="PROSITE" id="PS00622">
    <property type="entry name" value="HTH_LUXR_1"/>
    <property type="match status" value="1"/>
</dbReference>
<dbReference type="Pfam" id="PF00196">
    <property type="entry name" value="GerE"/>
    <property type="match status" value="1"/>
</dbReference>
<keyword evidence="2" id="KW-0238">DNA-binding</keyword>
<dbReference type="InterPro" id="IPR001789">
    <property type="entry name" value="Sig_transdc_resp-reg_receiver"/>
</dbReference>
<proteinExistence type="predicted"/>
<dbReference type="CDD" id="cd17535">
    <property type="entry name" value="REC_NarL-like"/>
    <property type="match status" value="1"/>
</dbReference>
<organism evidence="6 7">
    <name type="scientific">Candidatus Viridilinea mediisalina</name>
    <dbReference type="NCBI Taxonomy" id="2024553"/>
    <lineage>
        <taxon>Bacteria</taxon>
        <taxon>Bacillati</taxon>
        <taxon>Chloroflexota</taxon>
        <taxon>Chloroflexia</taxon>
        <taxon>Chloroflexales</taxon>
        <taxon>Chloroflexineae</taxon>
        <taxon>Oscillochloridaceae</taxon>
        <taxon>Candidatus Viridilinea</taxon>
    </lineage>
</organism>
<dbReference type="SMART" id="SM00448">
    <property type="entry name" value="REC"/>
    <property type="match status" value="1"/>
</dbReference>
<dbReference type="Proteomes" id="UP000220527">
    <property type="component" value="Unassembled WGS sequence"/>
</dbReference>
<dbReference type="EMBL" id="NQWI01000109">
    <property type="protein sequence ID" value="PDW01782.1"/>
    <property type="molecule type" value="Genomic_DNA"/>
</dbReference>
<feature type="domain" description="Response regulatory" evidence="5">
    <location>
        <begin position="6"/>
        <end position="122"/>
    </location>
</feature>
<dbReference type="RefSeq" id="WP_097645361.1">
    <property type="nucleotide sequence ID" value="NZ_NQWI01000109.1"/>
</dbReference>
<evidence type="ECO:0000259" key="4">
    <source>
        <dbReference type="PROSITE" id="PS50043"/>
    </source>
</evidence>
<evidence type="ECO:0000256" key="2">
    <source>
        <dbReference type="ARBA" id="ARBA00023125"/>
    </source>
</evidence>
<evidence type="ECO:0008006" key="8">
    <source>
        <dbReference type="Google" id="ProtNLM"/>
    </source>
</evidence>
<evidence type="ECO:0000256" key="3">
    <source>
        <dbReference type="PROSITE-ProRule" id="PRU00169"/>
    </source>
</evidence>
<sequence>MQAPIRVFIVDSHPLICEGLQSILAWEKDMLLVGQAATVETVFSMLQLLQPDVMLLEVVTVAFDGACLIRKTRRDWPKLRVILLTNGLHSDAVLAAIEAGAVGYVGKEMACNHLLATIRAVMRGEVVLPPALCTIQAHLDVPLVPAERCTQQLTKRELLILTLLAQGLSNQQIAAELKISRSTVGVHVSHLLAKLGLENRTKAALFALQHGLLP</sequence>
<keyword evidence="1" id="KW-0597">Phosphoprotein</keyword>
<dbReference type="SMART" id="SM00421">
    <property type="entry name" value="HTH_LUXR"/>
    <property type="match status" value="1"/>
</dbReference>
<dbReference type="GO" id="GO:0006355">
    <property type="term" value="P:regulation of DNA-templated transcription"/>
    <property type="evidence" value="ECO:0007669"/>
    <property type="project" value="InterPro"/>
</dbReference>
<dbReference type="OrthoDB" id="9787019at2"/>
<dbReference type="AlphaFoldDB" id="A0A2A6RFI6"/>
<evidence type="ECO:0000313" key="6">
    <source>
        <dbReference type="EMBL" id="PDW01782.1"/>
    </source>
</evidence>
<dbReference type="InterPro" id="IPR011006">
    <property type="entry name" value="CheY-like_superfamily"/>
</dbReference>